<dbReference type="EMBL" id="RXHI01000010">
    <property type="protein sequence ID" value="RUA22776.1"/>
    <property type="molecule type" value="Genomic_DNA"/>
</dbReference>
<reference evidence="2" key="1">
    <citation type="submission" date="2018-12" db="EMBL/GenBank/DDBJ databases">
        <authorList>
            <person name="Jadhav K."/>
            <person name="Kushwaha B."/>
            <person name="Jadhav I."/>
        </authorList>
    </citation>
    <scope>NUCLEOTIDE SEQUENCE [LARGE SCALE GENOMIC DNA]</scope>
    <source>
        <strain evidence="2">SBS 10</strain>
    </source>
</reference>
<evidence type="ECO:0000256" key="1">
    <source>
        <dbReference type="SAM" id="MobiDB-lite"/>
    </source>
</evidence>
<protein>
    <submittedName>
        <fullName evidence="2">Uncharacterized protein</fullName>
    </submittedName>
</protein>
<feature type="region of interest" description="Disordered" evidence="1">
    <location>
        <begin position="161"/>
        <end position="186"/>
    </location>
</feature>
<dbReference type="AlphaFoldDB" id="A0A432JKG0"/>
<comment type="caution">
    <text evidence="2">The sequence shown here is derived from an EMBL/GenBank/DDBJ whole genome shotgun (WGS) entry which is preliminary data.</text>
</comment>
<gene>
    <name evidence="2" type="ORF">DSL92_04075</name>
</gene>
<name>A0A432JKG0_9GAMM</name>
<evidence type="ECO:0000313" key="2">
    <source>
        <dbReference type="EMBL" id="RUA22776.1"/>
    </source>
</evidence>
<sequence>MMPDPAEVAVAGTTTTIRQRLSKVDETRGSSRSVAAAPSAAFQCGVLAIPAREARENRCRPSAKRASVPLAPHGDIWSSATATGPLKLPANRSASILVATDVAARGLDDGGADAVRSTTESPATSRCMRIASGKIDVPAARACILHAGRREEALSASQAEFRRASNRRRLPPRDVLEVVSPSNRTS</sequence>
<accession>A0A432JKG0</accession>
<proteinExistence type="predicted"/>
<organism evidence="2">
    <name type="scientific">Billgrantia gudaonensis</name>
    <dbReference type="NCBI Taxonomy" id="376427"/>
    <lineage>
        <taxon>Bacteria</taxon>
        <taxon>Pseudomonadati</taxon>
        <taxon>Pseudomonadota</taxon>
        <taxon>Gammaproteobacteria</taxon>
        <taxon>Oceanospirillales</taxon>
        <taxon>Halomonadaceae</taxon>
        <taxon>Billgrantia</taxon>
    </lineage>
</organism>